<sequence>MRTTRSRTTVAATIAGALLALASPALAHAEAPQTSEPKPAKLAAVGASRIKNLKSGKYVQAASTANGAKVTQQPYDSGTTLQTWETYIFDGYYTFENFGAGRNLGINGASTASGATAIIANGSSDLNQDWTVDWSVYDGDHFALKNRKSGLCLGISGASTATGAQAAQFRCDGSANQGWSWE</sequence>
<accession>A0ABY6F137</accession>
<reference evidence="3" key="1">
    <citation type="submission" date="2022-10" db="EMBL/GenBank/DDBJ databases">
        <authorList>
            <person name="Mo P."/>
        </authorList>
    </citation>
    <scope>NUCLEOTIDE SEQUENCE</scope>
    <source>
        <strain evidence="3">HUAS 14-6</strain>
        <plasmid evidence="3">punmamed2</plasmid>
    </source>
</reference>
<feature type="chain" id="PRO_5047194389" evidence="1">
    <location>
        <begin position="28"/>
        <end position="182"/>
    </location>
</feature>
<keyword evidence="4" id="KW-1185">Reference proteome</keyword>
<evidence type="ECO:0000259" key="2">
    <source>
        <dbReference type="Pfam" id="PF00652"/>
    </source>
</evidence>
<organism evidence="3 4">
    <name type="scientific">Streptomyces albidocamelliae</name>
    <dbReference type="NCBI Taxonomy" id="2981135"/>
    <lineage>
        <taxon>Bacteria</taxon>
        <taxon>Bacillati</taxon>
        <taxon>Actinomycetota</taxon>
        <taxon>Actinomycetes</taxon>
        <taxon>Kitasatosporales</taxon>
        <taxon>Streptomycetaceae</taxon>
        <taxon>Streptomyces</taxon>
    </lineage>
</organism>
<dbReference type="Pfam" id="PF00652">
    <property type="entry name" value="Ricin_B_lectin"/>
    <property type="match status" value="1"/>
</dbReference>
<dbReference type="RefSeq" id="WP_263280253.1">
    <property type="nucleotide sequence ID" value="NZ_CP106796.1"/>
</dbReference>
<dbReference type="PROSITE" id="PS50231">
    <property type="entry name" value="RICIN_B_LECTIN"/>
    <property type="match status" value="1"/>
</dbReference>
<feature type="signal peptide" evidence="1">
    <location>
        <begin position="1"/>
        <end position="27"/>
    </location>
</feature>
<dbReference type="Proteomes" id="UP001060733">
    <property type="component" value="Plasmid punmamed2"/>
</dbReference>
<evidence type="ECO:0000256" key="1">
    <source>
        <dbReference type="SAM" id="SignalP"/>
    </source>
</evidence>
<gene>
    <name evidence="3" type="ORF">N8I86_38080</name>
</gene>
<keyword evidence="3" id="KW-0614">Plasmid</keyword>
<feature type="domain" description="Ricin B lectin" evidence="2">
    <location>
        <begin position="49"/>
        <end position="179"/>
    </location>
</feature>
<dbReference type="EMBL" id="CP106796">
    <property type="protein sequence ID" value="UXY40380.1"/>
    <property type="molecule type" value="Genomic_DNA"/>
</dbReference>
<dbReference type="CDD" id="cd00161">
    <property type="entry name" value="beta-trefoil_Ricin-like"/>
    <property type="match status" value="1"/>
</dbReference>
<proteinExistence type="predicted"/>
<dbReference type="Gene3D" id="2.80.10.50">
    <property type="match status" value="2"/>
</dbReference>
<keyword evidence="1" id="KW-0732">Signal</keyword>
<name>A0ABY6F137_9ACTN</name>
<geneLocation type="plasmid" evidence="3 4">
    <name>punmamed2</name>
</geneLocation>
<protein>
    <submittedName>
        <fullName evidence="3">RICIN domain-containing protein</fullName>
    </submittedName>
</protein>
<evidence type="ECO:0000313" key="3">
    <source>
        <dbReference type="EMBL" id="UXY40380.1"/>
    </source>
</evidence>
<dbReference type="InterPro" id="IPR000772">
    <property type="entry name" value="Ricin_B_lectin"/>
</dbReference>
<evidence type="ECO:0000313" key="4">
    <source>
        <dbReference type="Proteomes" id="UP001060733"/>
    </source>
</evidence>
<dbReference type="InterPro" id="IPR035992">
    <property type="entry name" value="Ricin_B-like_lectins"/>
</dbReference>
<dbReference type="SUPFAM" id="SSF50370">
    <property type="entry name" value="Ricin B-like lectins"/>
    <property type="match status" value="1"/>
</dbReference>